<evidence type="ECO:0000313" key="2">
    <source>
        <dbReference type="Proteomes" id="UP000076874"/>
    </source>
</evidence>
<comment type="caution">
    <text evidence="1">The sequence shown here is derived from an EMBL/GenBank/DDBJ whole genome shotgun (WGS) entry which is preliminary data.</text>
</comment>
<name>A0A167W716_9HYPO</name>
<dbReference type="EMBL" id="AZHD01000005">
    <property type="protein sequence ID" value="OAA63415.1"/>
    <property type="molecule type" value="Genomic_DNA"/>
</dbReference>
<evidence type="ECO:0000313" key="1">
    <source>
        <dbReference type="EMBL" id="OAA63415.1"/>
    </source>
</evidence>
<dbReference type="AlphaFoldDB" id="A0A167W716"/>
<dbReference type="Proteomes" id="UP000076874">
    <property type="component" value="Unassembled WGS sequence"/>
</dbReference>
<sequence length="219" mass="25373">MDTTFWFPFCCARVVLKRHLYGLAHGVPLEKLNWHYSGSVYDLKIEKKEAWVARIVADRLLLSSTRVYSGQGSELRCFLDKRWFRICQHISTKPGQTEGLPELKVEPAPQYFTACRSSLKSCTQCMTDYAVEIAWNDKERTWSVTATSYVQVGTRLDEDWYAIRERAGSSRPPEYTPGFVRHLWSRADAVVLEPEGVWGVTEPPYSVRLWELRSKRSRS</sequence>
<protein>
    <submittedName>
        <fullName evidence="1">Uncharacterized protein</fullName>
    </submittedName>
</protein>
<dbReference type="STRING" id="1081102.A0A167W716"/>
<dbReference type="OrthoDB" id="3766406at2759"/>
<accession>A0A167W716</accession>
<reference evidence="1 2" key="1">
    <citation type="journal article" date="2016" name="Genome Biol. Evol.">
        <title>Divergent and convergent evolution of fungal pathogenicity.</title>
        <authorList>
            <person name="Shang Y."/>
            <person name="Xiao G."/>
            <person name="Zheng P."/>
            <person name="Cen K."/>
            <person name="Zhan S."/>
            <person name="Wang C."/>
        </authorList>
    </citation>
    <scope>NUCLEOTIDE SEQUENCE [LARGE SCALE GENOMIC DNA]</scope>
    <source>
        <strain evidence="1 2">RCEF 264</strain>
    </source>
</reference>
<organism evidence="1 2">
    <name type="scientific">Niveomyces insectorum RCEF 264</name>
    <dbReference type="NCBI Taxonomy" id="1081102"/>
    <lineage>
        <taxon>Eukaryota</taxon>
        <taxon>Fungi</taxon>
        <taxon>Dikarya</taxon>
        <taxon>Ascomycota</taxon>
        <taxon>Pezizomycotina</taxon>
        <taxon>Sordariomycetes</taxon>
        <taxon>Hypocreomycetidae</taxon>
        <taxon>Hypocreales</taxon>
        <taxon>Cordycipitaceae</taxon>
        <taxon>Niveomyces</taxon>
    </lineage>
</organism>
<proteinExistence type="predicted"/>
<keyword evidence="2" id="KW-1185">Reference proteome</keyword>
<gene>
    <name evidence="1" type="ORF">SPI_03578</name>
</gene>